<evidence type="ECO:0000313" key="13">
    <source>
        <dbReference type="EMBL" id="EMF15393.1"/>
    </source>
</evidence>
<gene>
    <name evidence="13" type="ORF">SEPMUDRAFT_36758</name>
</gene>
<dbReference type="InterPro" id="IPR027939">
    <property type="entry name" value="NMT1/THI5"/>
</dbReference>
<dbReference type="OMA" id="IDATWIF"/>
<dbReference type="eggNOG" id="ENOG502RN2D">
    <property type="taxonomic scope" value="Eukaryota"/>
</dbReference>
<dbReference type="Pfam" id="PF09084">
    <property type="entry name" value="NMT1"/>
    <property type="match status" value="1"/>
</dbReference>
<dbReference type="GO" id="GO:0046872">
    <property type="term" value="F:metal ion binding"/>
    <property type="evidence" value="ECO:0007669"/>
    <property type="project" value="UniProtKB-KW"/>
</dbReference>
<evidence type="ECO:0000256" key="9">
    <source>
        <dbReference type="ARBA" id="ARBA00023004"/>
    </source>
</evidence>
<proteinExistence type="inferred from homology"/>
<dbReference type="Proteomes" id="UP000016931">
    <property type="component" value="Unassembled WGS sequence"/>
</dbReference>
<dbReference type="UniPathway" id="UPA00060"/>
<dbReference type="HOGENOM" id="CLU_028871_6_0_1"/>
<evidence type="ECO:0000259" key="12">
    <source>
        <dbReference type="Pfam" id="PF09084"/>
    </source>
</evidence>
<evidence type="ECO:0000256" key="3">
    <source>
        <dbReference type="ARBA" id="ARBA00009406"/>
    </source>
</evidence>
<keyword evidence="9 11" id="KW-0408">Iron</keyword>
<evidence type="ECO:0000256" key="11">
    <source>
        <dbReference type="RuleBase" id="RU367015"/>
    </source>
</evidence>
<dbReference type="InterPro" id="IPR015168">
    <property type="entry name" value="SsuA/THI5"/>
</dbReference>
<dbReference type="GeneID" id="27905784"/>
<organism evidence="13 14">
    <name type="scientific">Sphaerulina musiva (strain SO2202)</name>
    <name type="common">Poplar stem canker fungus</name>
    <name type="synonym">Septoria musiva</name>
    <dbReference type="NCBI Taxonomy" id="692275"/>
    <lineage>
        <taxon>Eukaryota</taxon>
        <taxon>Fungi</taxon>
        <taxon>Dikarya</taxon>
        <taxon>Ascomycota</taxon>
        <taxon>Pezizomycotina</taxon>
        <taxon>Dothideomycetes</taxon>
        <taxon>Dothideomycetidae</taxon>
        <taxon>Mycosphaerellales</taxon>
        <taxon>Mycosphaerellaceae</taxon>
        <taxon>Sphaerulina</taxon>
    </lineage>
</organism>
<evidence type="ECO:0000256" key="2">
    <source>
        <dbReference type="ARBA" id="ARBA00004948"/>
    </source>
</evidence>
<comment type="catalytic activity">
    <reaction evidence="10">
        <text>N(6)-(pyridoxal phosphate)-L-lysyl-[4-amino-5-hydroxymethyl-2-methylpyrimidine phosphate synthase] + L-histidyl-[4-amino-5-hydroxymethyl-2-methylpyrimidine phosphate synthase] + 2 Fe(3+) + 4 H2O = L-lysyl-[4-amino-5-hydroxymethyl-2-methylpyrimidine phosphate synthase] + (2S)-2-amino-5-hydroxy-4-oxopentanoyl-[4-amino-5-hydroxymethyl-2-methylpyrimidine phosphate synthase] + 4-amino-2-methyl-5-(phosphooxymethyl)pyrimidine + 3-oxopropanoate + 2 Fe(2+) + 2 H(+)</text>
        <dbReference type="Rhea" id="RHEA:65756"/>
        <dbReference type="Rhea" id="RHEA-COMP:16892"/>
        <dbReference type="Rhea" id="RHEA-COMP:16893"/>
        <dbReference type="Rhea" id="RHEA-COMP:16894"/>
        <dbReference type="Rhea" id="RHEA-COMP:16895"/>
        <dbReference type="ChEBI" id="CHEBI:15377"/>
        <dbReference type="ChEBI" id="CHEBI:15378"/>
        <dbReference type="ChEBI" id="CHEBI:29033"/>
        <dbReference type="ChEBI" id="CHEBI:29034"/>
        <dbReference type="ChEBI" id="CHEBI:29969"/>
        <dbReference type="ChEBI" id="CHEBI:29979"/>
        <dbReference type="ChEBI" id="CHEBI:33190"/>
        <dbReference type="ChEBI" id="CHEBI:58354"/>
        <dbReference type="ChEBI" id="CHEBI:143915"/>
        <dbReference type="ChEBI" id="CHEBI:157692"/>
    </reaction>
    <physiologicalReaction direction="left-to-right" evidence="10">
        <dbReference type="Rhea" id="RHEA:65757"/>
    </physiologicalReaction>
</comment>
<dbReference type="PANTHER" id="PTHR31528:SF1">
    <property type="entry name" value="4-AMINO-5-HYDROXYMETHYL-2-METHYLPYRIMIDINE PHOSPHATE SYNTHASE THI11-RELATED"/>
    <property type="match status" value="1"/>
</dbReference>
<dbReference type="GO" id="GO:0009228">
    <property type="term" value="P:thiamine biosynthetic process"/>
    <property type="evidence" value="ECO:0007669"/>
    <property type="project" value="UniProtKB-UniRule"/>
</dbReference>
<dbReference type="PANTHER" id="PTHR31528">
    <property type="entry name" value="4-AMINO-5-HYDROXYMETHYL-2-METHYLPYRIMIDINE PHOSPHATE SYNTHASE THI11-RELATED"/>
    <property type="match status" value="1"/>
</dbReference>
<feature type="domain" description="SsuA/THI5-like" evidence="12">
    <location>
        <begin position="15"/>
        <end position="240"/>
    </location>
</feature>
<dbReference type="RefSeq" id="XP_016763514.1">
    <property type="nucleotide sequence ID" value="XM_016908647.1"/>
</dbReference>
<comment type="similarity">
    <text evidence="3 11">Belongs to the NMT1/THI5 family.</text>
</comment>
<comment type="subunit">
    <text evidence="4 11">Homodimer.</text>
</comment>
<comment type="function">
    <text evidence="1 11">Responsible for the formation of the pyrimidine heterocycle in the thiamine biosynthesis pathway. Catalyzes the formation of hydroxymethylpyrimidine phosphate (HMP-P) from histidine and pyridoxal phosphate (PLP). The protein uses PLP and the active site histidine to form HMP-P, generating an inactive enzyme. The enzyme can only undergo a single turnover, which suggests it is a suicide enzyme.</text>
</comment>
<sequence length="313" mass="34608">MAPTKLRVALDWTPNTIHSGLYLAQERGIYAKHSLDVELLPPDAEYSQTPAKRLEAGEVDLAICPSESCIAYNESGKMRLQAIYAILQRDASAIAGRNMSRIRELGQGKRYGSYNARYEDNIIAAMVAHDGGSSLPPDGLQIERSEGKLSMFEAVKAGRIDATWIFLPWEGVEADEMESSSNSSSVQIQYFKLADYGIPYGYSPVIARNAGRSPSDATLKAFVAATREGYEYAMQHTDDAVDVLHTVVSPPRSREFLQKSQASINEYYTDGHPPGFMELSNWKTWLSWLENKGLLTGPLPVNVEDVATNEFAT</sequence>
<reference evidence="13 14" key="1">
    <citation type="journal article" date="2012" name="PLoS Pathog.">
        <title>Diverse lifestyles and strategies of plant pathogenesis encoded in the genomes of eighteen Dothideomycetes fungi.</title>
        <authorList>
            <person name="Ohm R.A."/>
            <person name="Feau N."/>
            <person name="Henrissat B."/>
            <person name="Schoch C.L."/>
            <person name="Horwitz B.A."/>
            <person name="Barry K.W."/>
            <person name="Condon B.J."/>
            <person name="Copeland A.C."/>
            <person name="Dhillon B."/>
            <person name="Glaser F."/>
            <person name="Hesse C.N."/>
            <person name="Kosti I."/>
            <person name="LaButti K."/>
            <person name="Lindquist E.A."/>
            <person name="Lucas S."/>
            <person name="Salamov A.A."/>
            <person name="Bradshaw R.E."/>
            <person name="Ciuffetti L."/>
            <person name="Hamelin R.C."/>
            <person name="Kema G.H.J."/>
            <person name="Lawrence C."/>
            <person name="Scott J.A."/>
            <person name="Spatafora J.W."/>
            <person name="Turgeon B.G."/>
            <person name="de Wit P.J.G.M."/>
            <person name="Zhong S."/>
            <person name="Goodwin S.B."/>
            <person name="Grigoriev I.V."/>
        </authorList>
    </citation>
    <scope>NUCLEOTIDE SEQUENCE [LARGE SCALE GENOMIC DNA]</scope>
    <source>
        <strain evidence="13 14">SO2202</strain>
    </source>
</reference>
<accession>M3CNQ1</accession>
<dbReference type="GO" id="GO:0009229">
    <property type="term" value="P:thiamine diphosphate biosynthetic process"/>
    <property type="evidence" value="ECO:0007669"/>
    <property type="project" value="UniProtKB-UniRule"/>
</dbReference>
<keyword evidence="8 11" id="KW-0784">Thiamine biosynthesis</keyword>
<dbReference type="OrthoDB" id="434407at2759"/>
<evidence type="ECO:0000256" key="6">
    <source>
        <dbReference type="ARBA" id="ARBA00022723"/>
    </source>
</evidence>
<protein>
    <recommendedName>
        <fullName evidence="11">4-amino-5-hydroxymethyl-2-methylpyrimidine phosphate synthase</fullName>
        <shortName evidence="11">HMP-P synthase</shortName>
        <shortName evidence="11">Hydroxymethylpyrimidine phosphate synthase</shortName>
    </recommendedName>
</protein>
<comment type="pathway">
    <text evidence="2 11">Cofactor biosynthesis; thiamine diphosphate biosynthesis.</text>
</comment>
<evidence type="ECO:0000256" key="10">
    <source>
        <dbReference type="ARBA" id="ARBA00048179"/>
    </source>
</evidence>
<comment type="cofactor">
    <cofactor evidence="11">
        <name>Fe cation</name>
        <dbReference type="ChEBI" id="CHEBI:24875"/>
    </cofactor>
</comment>
<evidence type="ECO:0000313" key="14">
    <source>
        <dbReference type="Proteomes" id="UP000016931"/>
    </source>
</evidence>
<evidence type="ECO:0000256" key="5">
    <source>
        <dbReference type="ARBA" id="ARBA00022679"/>
    </source>
</evidence>
<evidence type="ECO:0000256" key="7">
    <source>
        <dbReference type="ARBA" id="ARBA00022898"/>
    </source>
</evidence>
<dbReference type="EMBL" id="KB456261">
    <property type="protein sequence ID" value="EMF15393.1"/>
    <property type="molecule type" value="Genomic_DNA"/>
</dbReference>
<dbReference type="AlphaFoldDB" id="M3CNQ1"/>
<keyword evidence="7 11" id="KW-0663">Pyridoxal phosphate</keyword>
<dbReference type="SUPFAM" id="SSF53850">
    <property type="entry name" value="Periplasmic binding protein-like II"/>
    <property type="match status" value="1"/>
</dbReference>
<dbReference type="GO" id="GO:0016740">
    <property type="term" value="F:transferase activity"/>
    <property type="evidence" value="ECO:0007669"/>
    <property type="project" value="UniProtKB-KW"/>
</dbReference>
<evidence type="ECO:0000256" key="1">
    <source>
        <dbReference type="ARBA" id="ARBA00003469"/>
    </source>
</evidence>
<evidence type="ECO:0000256" key="8">
    <source>
        <dbReference type="ARBA" id="ARBA00022977"/>
    </source>
</evidence>
<keyword evidence="5" id="KW-0808">Transferase</keyword>
<dbReference type="Gene3D" id="3.40.190.10">
    <property type="entry name" value="Periplasmic binding protein-like II"/>
    <property type="match status" value="2"/>
</dbReference>
<keyword evidence="14" id="KW-1185">Reference proteome</keyword>
<keyword evidence="6" id="KW-0479">Metal-binding</keyword>
<evidence type="ECO:0000256" key="4">
    <source>
        <dbReference type="ARBA" id="ARBA00011738"/>
    </source>
</evidence>
<name>M3CNQ1_SPHMS</name>